<evidence type="ECO:0000256" key="1">
    <source>
        <dbReference type="ARBA" id="ARBA00022786"/>
    </source>
</evidence>
<dbReference type="JaponicusDB" id="SJAG_03651">
    <property type="gene designation" value="pof7"/>
</dbReference>
<dbReference type="Gene3D" id="1.20.1280.50">
    <property type="match status" value="1"/>
</dbReference>
<dbReference type="EMBL" id="KE651167">
    <property type="protein sequence ID" value="EEB08495.1"/>
    <property type="molecule type" value="Genomic_DNA"/>
</dbReference>
<proteinExistence type="predicted"/>
<dbReference type="SUPFAM" id="SSF81383">
    <property type="entry name" value="F-box domain"/>
    <property type="match status" value="1"/>
</dbReference>
<dbReference type="HOGENOM" id="CLU_017706_1_0_1"/>
<dbReference type="AlphaFoldDB" id="B6K4T8"/>
<dbReference type="PANTHER" id="PTHR12874:SF9">
    <property type="entry name" value="F-BOX ONLY PROTEIN 48"/>
    <property type="match status" value="1"/>
</dbReference>
<keyword evidence="6" id="KW-1185">Reference proteome</keyword>
<dbReference type="GO" id="GO:0005737">
    <property type="term" value="C:cytoplasm"/>
    <property type="evidence" value="ECO:0000318"/>
    <property type="project" value="GO_Central"/>
</dbReference>
<dbReference type="GO" id="GO:0019005">
    <property type="term" value="C:SCF ubiquitin ligase complex"/>
    <property type="evidence" value="ECO:0000318"/>
    <property type="project" value="GO_Central"/>
</dbReference>
<dbReference type="STRING" id="402676.B6K4T8"/>
<evidence type="ECO:0000313" key="5">
    <source>
        <dbReference type="JaponicusDB" id="SJAG_03651"/>
    </source>
</evidence>
<evidence type="ECO:0000313" key="6">
    <source>
        <dbReference type="Proteomes" id="UP000001744"/>
    </source>
</evidence>
<dbReference type="GeneID" id="7051358"/>
<evidence type="ECO:0000313" key="4">
    <source>
        <dbReference type="EMBL" id="EEB08495.1"/>
    </source>
</evidence>
<dbReference type="GO" id="GO:0031146">
    <property type="term" value="P:SCF-dependent proteasomal ubiquitin-dependent protein catabolic process"/>
    <property type="evidence" value="ECO:0000318"/>
    <property type="project" value="GO_Central"/>
</dbReference>
<accession>B6K4T8</accession>
<dbReference type="eggNOG" id="KOG2997">
    <property type="taxonomic scope" value="Eukaryota"/>
</dbReference>
<dbReference type="RefSeq" id="XP_002174788.1">
    <property type="nucleotide sequence ID" value="XM_002174752.2"/>
</dbReference>
<dbReference type="OMA" id="RWNRLDF"/>
<name>B6K4T8_SCHJY</name>
<sequence>MEGQISPELQNALELYSSAIKLEQQGELSDSLEKYRQAHKSHEDVEEVYRKLERLKLAEGRRTAFTEDDKTKSVDSSEVNAPDELVTHRIISAIEKLPQEVLLIVLQHCFRSMSDVKQLCTLSLVSRRFASALRSDILYQQFCYYSVEDHEWFEPLHAIEQEVKESYNNSWKYMFRKKPRIRYDGCYIDRCRYFREGTSDTGWNQVVHLITYYRYLRFYPDGSCIVYQSPSEPKDIVRLVNRFVPTLFTPSGFSSAEVAAKVGTWSMSPSGHLVVSYNSSIRYTNVQELQVRGRRLHWLAFYSLHTQTSEKIDFPLTQNRDYFFSKVRSYSLTE</sequence>
<dbReference type="InterPro" id="IPR045464">
    <property type="entry name" value="Hrt3/FBXO9_C"/>
</dbReference>
<evidence type="ECO:0000259" key="2">
    <source>
        <dbReference type="Pfam" id="PF12937"/>
    </source>
</evidence>
<feature type="domain" description="F-box" evidence="2">
    <location>
        <begin position="94"/>
        <end position="143"/>
    </location>
</feature>
<dbReference type="OrthoDB" id="2117972at2759"/>
<gene>
    <name evidence="5" type="primary">pof7</name>
    <name evidence="4" type="ORF">SJAG_03651</name>
</gene>
<dbReference type="PANTHER" id="PTHR12874">
    <property type="entry name" value="F-BOX ONLY PROTEIN 48-RELATED"/>
    <property type="match status" value="1"/>
</dbReference>
<dbReference type="VEuPathDB" id="FungiDB:SJAG_03651"/>
<keyword evidence="1" id="KW-0833">Ubl conjugation pathway</keyword>
<dbReference type="InterPro" id="IPR001810">
    <property type="entry name" value="F-box_dom"/>
</dbReference>
<dbReference type="Pfam" id="PF12937">
    <property type="entry name" value="F-box-like"/>
    <property type="match status" value="1"/>
</dbReference>
<evidence type="ECO:0000259" key="3">
    <source>
        <dbReference type="Pfam" id="PF19270"/>
    </source>
</evidence>
<reference evidence="4 6" key="1">
    <citation type="journal article" date="2011" name="Science">
        <title>Comparative functional genomics of the fission yeasts.</title>
        <authorList>
            <person name="Rhind N."/>
            <person name="Chen Z."/>
            <person name="Yassour M."/>
            <person name="Thompson D.A."/>
            <person name="Haas B.J."/>
            <person name="Habib N."/>
            <person name="Wapinski I."/>
            <person name="Roy S."/>
            <person name="Lin M.F."/>
            <person name="Heiman D.I."/>
            <person name="Young S.K."/>
            <person name="Furuya K."/>
            <person name="Guo Y."/>
            <person name="Pidoux A."/>
            <person name="Chen H.M."/>
            <person name="Robbertse B."/>
            <person name="Goldberg J.M."/>
            <person name="Aoki K."/>
            <person name="Bayne E.H."/>
            <person name="Berlin A.M."/>
            <person name="Desjardins C.A."/>
            <person name="Dobbs E."/>
            <person name="Dukaj L."/>
            <person name="Fan L."/>
            <person name="FitzGerald M.G."/>
            <person name="French C."/>
            <person name="Gujja S."/>
            <person name="Hansen K."/>
            <person name="Keifenheim D."/>
            <person name="Levin J.Z."/>
            <person name="Mosher R.A."/>
            <person name="Mueller C.A."/>
            <person name="Pfiffner J."/>
            <person name="Priest M."/>
            <person name="Russ C."/>
            <person name="Smialowska A."/>
            <person name="Swoboda P."/>
            <person name="Sykes S.M."/>
            <person name="Vaughn M."/>
            <person name="Vengrova S."/>
            <person name="Yoder R."/>
            <person name="Zeng Q."/>
            <person name="Allshire R."/>
            <person name="Baulcombe D."/>
            <person name="Birren B.W."/>
            <person name="Brown W."/>
            <person name="Ekwall K."/>
            <person name="Kellis M."/>
            <person name="Leatherwood J."/>
            <person name="Levin H."/>
            <person name="Margalit H."/>
            <person name="Martienssen R."/>
            <person name="Nieduszynski C.A."/>
            <person name="Spatafora J.W."/>
            <person name="Friedman N."/>
            <person name="Dalgaard J.Z."/>
            <person name="Baumann P."/>
            <person name="Niki H."/>
            <person name="Regev A."/>
            <person name="Nusbaum C."/>
        </authorList>
    </citation>
    <scope>NUCLEOTIDE SEQUENCE [LARGE SCALE GENOMIC DNA]</scope>
    <source>
        <strain evidence="6">yFS275 / FY16936</strain>
    </source>
</reference>
<protein>
    <submittedName>
        <fullName evidence="4">F-box protein Pof7</fullName>
    </submittedName>
</protein>
<dbReference type="InterPro" id="IPR036047">
    <property type="entry name" value="F-box-like_dom_sf"/>
</dbReference>
<dbReference type="Proteomes" id="UP000001744">
    <property type="component" value="Unassembled WGS sequence"/>
</dbReference>
<feature type="domain" description="F-box protein Hrt3/FBXO9 C-terminal" evidence="3">
    <location>
        <begin position="162"/>
        <end position="242"/>
    </location>
</feature>
<dbReference type="Pfam" id="PF19270">
    <property type="entry name" value="FBO_C"/>
    <property type="match status" value="1"/>
</dbReference>
<organism evidence="4 6">
    <name type="scientific">Schizosaccharomyces japonicus (strain yFS275 / FY16936)</name>
    <name type="common">Fission yeast</name>
    <dbReference type="NCBI Taxonomy" id="402676"/>
    <lineage>
        <taxon>Eukaryota</taxon>
        <taxon>Fungi</taxon>
        <taxon>Dikarya</taxon>
        <taxon>Ascomycota</taxon>
        <taxon>Taphrinomycotina</taxon>
        <taxon>Schizosaccharomycetes</taxon>
        <taxon>Schizosaccharomycetales</taxon>
        <taxon>Schizosaccharomycetaceae</taxon>
        <taxon>Schizosaccharomyces</taxon>
    </lineage>
</organism>